<dbReference type="Proteomes" id="UP000034883">
    <property type="component" value="Chromosome"/>
</dbReference>
<evidence type="ECO:0000313" key="2">
    <source>
        <dbReference type="EMBL" id="AKF05514.1"/>
    </source>
</evidence>
<keyword evidence="3" id="KW-1185">Reference proteome</keyword>
<feature type="signal peptide" evidence="1">
    <location>
        <begin position="1"/>
        <end position="21"/>
    </location>
</feature>
<proteinExistence type="predicted"/>
<keyword evidence="1" id="KW-0732">Signal</keyword>
<gene>
    <name evidence="2" type="ORF">DB32_002663</name>
</gene>
<sequence length="247" mass="27567">MSAIRHAIGGACVALMSLAQAGCYGNEATVFPAGAEPWEENLAAMPPADEGTPCAEELTFHRTGWLSARSVHARACIHQPLDVVWRAIRNPQTGRDPTTTARWRVLEWDVARDEDPAPDFSYRTYLFVDDIIDLEMEQVWRHYLVQSETDDTGAETPTLVATRWQKVWGTSAISVMEGSLVARPFEEDPSMTLVEYQYHLDAVARDDHATIETFLGVIYGRLKQDAHGEALDPSDCDECPEPPDSYL</sequence>
<dbReference type="AlphaFoldDB" id="A0A0F6SEN7"/>
<accession>A0A0F6SEN7</accession>
<feature type="chain" id="PRO_5002509541" description="Lipoprotein" evidence="1">
    <location>
        <begin position="22"/>
        <end position="247"/>
    </location>
</feature>
<evidence type="ECO:0000313" key="3">
    <source>
        <dbReference type="Proteomes" id="UP000034883"/>
    </source>
</evidence>
<evidence type="ECO:0000256" key="1">
    <source>
        <dbReference type="SAM" id="SignalP"/>
    </source>
</evidence>
<dbReference type="RefSeq" id="WP_053232746.1">
    <property type="nucleotide sequence ID" value="NZ_CP011125.1"/>
</dbReference>
<dbReference type="KEGG" id="samy:DB32_002663"/>
<protein>
    <recommendedName>
        <fullName evidence="4">Lipoprotein</fullName>
    </recommendedName>
</protein>
<reference evidence="2 3" key="1">
    <citation type="submission" date="2015-03" db="EMBL/GenBank/DDBJ databases">
        <title>Genome assembly of Sandaracinus amylolyticus DSM 53668.</title>
        <authorList>
            <person name="Sharma G."/>
            <person name="Subramanian S."/>
        </authorList>
    </citation>
    <scope>NUCLEOTIDE SEQUENCE [LARGE SCALE GENOMIC DNA]</scope>
    <source>
        <strain evidence="2 3">DSM 53668</strain>
    </source>
</reference>
<dbReference type="EMBL" id="CP011125">
    <property type="protein sequence ID" value="AKF05514.1"/>
    <property type="molecule type" value="Genomic_DNA"/>
</dbReference>
<organism evidence="2 3">
    <name type="scientific">Sandaracinus amylolyticus</name>
    <dbReference type="NCBI Taxonomy" id="927083"/>
    <lineage>
        <taxon>Bacteria</taxon>
        <taxon>Pseudomonadati</taxon>
        <taxon>Myxococcota</taxon>
        <taxon>Polyangia</taxon>
        <taxon>Polyangiales</taxon>
        <taxon>Sandaracinaceae</taxon>
        <taxon>Sandaracinus</taxon>
    </lineage>
</organism>
<evidence type="ECO:0008006" key="4">
    <source>
        <dbReference type="Google" id="ProtNLM"/>
    </source>
</evidence>
<dbReference type="STRING" id="927083.DB32_002663"/>
<name>A0A0F6SEN7_9BACT</name>